<protein>
    <recommendedName>
        <fullName evidence="13">Riboflavin biosynthesis protein RibD</fullName>
    </recommendedName>
    <domain>
        <recommendedName>
            <fullName evidence="13">Diaminohydroxyphosphoribosylaminopyrimidine deaminase</fullName>
            <shortName evidence="13">DRAP deaminase</shortName>
            <ecNumber evidence="13">3.5.4.26</ecNumber>
        </recommendedName>
        <alternativeName>
            <fullName evidence="13">Riboflavin-specific deaminase</fullName>
        </alternativeName>
    </domain>
    <domain>
        <recommendedName>
            <fullName evidence="13">5-amino-6-(5-phosphoribosylamino)uracil reductase</fullName>
            <ecNumber evidence="13">1.1.1.193</ecNumber>
        </recommendedName>
        <alternativeName>
            <fullName evidence="13">HTP reductase</fullName>
        </alternativeName>
    </domain>
</protein>
<dbReference type="InterPro" id="IPR002125">
    <property type="entry name" value="CMP_dCMP_dom"/>
</dbReference>
<keyword evidence="12" id="KW-0511">Multifunctional enzyme</keyword>
<evidence type="ECO:0000256" key="1">
    <source>
        <dbReference type="ARBA" id="ARBA00002151"/>
    </source>
</evidence>
<dbReference type="GO" id="GO:0008835">
    <property type="term" value="F:diaminohydroxyphosphoribosylaminopyrimidine deaminase activity"/>
    <property type="evidence" value="ECO:0007669"/>
    <property type="project" value="UniProtKB-EC"/>
</dbReference>
<evidence type="ECO:0000256" key="6">
    <source>
        <dbReference type="ARBA" id="ARBA00022619"/>
    </source>
</evidence>
<organism evidence="18 19">
    <name type="scientific">Thiohalobacter thiocyanaticus</name>
    <dbReference type="NCBI Taxonomy" id="585455"/>
    <lineage>
        <taxon>Bacteria</taxon>
        <taxon>Pseudomonadati</taxon>
        <taxon>Pseudomonadota</taxon>
        <taxon>Gammaproteobacteria</taxon>
        <taxon>Thiohalobacterales</taxon>
        <taxon>Thiohalobacteraceae</taxon>
        <taxon>Thiohalobacter</taxon>
    </lineage>
</organism>
<evidence type="ECO:0000313" key="19">
    <source>
        <dbReference type="Proteomes" id="UP000287798"/>
    </source>
</evidence>
<feature type="binding site" evidence="16">
    <location>
        <position position="44"/>
    </location>
    <ligand>
        <name>Zn(2+)</name>
        <dbReference type="ChEBI" id="CHEBI:29105"/>
        <note>catalytic</note>
    </ligand>
</feature>
<dbReference type="InterPro" id="IPR016192">
    <property type="entry name" value="APOBEC/CMP_deaminase_Zn-bd"/>
</dbReference>
<comment type="catalytic activity">
    <reaction evidence="13">
        <text>5-amino-6-(5-phospho-D-ribitylamino)uracil + NADP(+) = 5-amino-6-(5-phospho-D-ribosylamino)uracil + NADPH + H(+)</text>
        <dbReference type="Rhea" id="RHEA:17845"/>
        <dbReference type="ChEBI" id="CHEBI:15378"/>
        <dbReference type="ChEBI" id="CHEBI:57783"/>
        <dbReference type="ChEBI" id="CHEBI:58349"/>
        <dbReference type="ChEBI" id="CHEBI:58421"/>
        <dbReference type="ChEBI" id="CHEBI:58453"/>
        <dbReference type="EC" id="1.1.1.193"/>
    </reaction>
</comment>
<feature type="binding site" evidence="16">
    <location>
        <position position="78"/>
    </location>
    <ligand>
        <name>Zn(2+)</name>
        <dbReference type="ChEBI" id="CHEBI:29105"/>
        <note>catalytic</note>
    </ligand>
</feature>
<evidence type="ECO:0000256" key="9">
    <source>
        <dbReference type="ARBA" id="ARBA00022833"/>
    </source>
</evidence>
<feature type="binding site" evidence="15">
    <location>
        <position position="178"/>
    </location>
    <ligand>
        <name>substrate</name>
    </ligand>
</feature>
<keyword evidence="11 13" id="KW-0560">Oxidoreductase</keyword>
<dbReference type="SUPFAM" id="SSF53597">
    <property type="entry name" value="Dihydrofolate reductase-like"/>
    <property type="match status" value="1"/>
</dbReference>
<feature type="binding site" evidence="15">
    <location>
        <position position="162"/>
    </location>
    <ligand>
        <name>substrate</name>
    </ligand>
</feature>
<dbReference type="EC" id="3.5.4.26" evidence="13"/>
<dbReference type="PANTHER" id="PTHR38011">
    <property type="entry name" value="DIHYDROFOLATE REDUCTASE FAMILY PROTEIN (AFU_ORTHOLOGUE AFUA_8G06820)"/>
    <property type="match status" value="1"/>
</dbReference>
<keyword evidence="10 13" id="KW-0521">NADP</keyword>
<dbReference type="InterPro" id="IPR024072">
    <property type="entry name" value="DHFR-like_dom_sf"/>
</dbReference>
<keyword evidence="19" id="KW-1185">Reference proteome</keyword>
<feature type="binding site" evidence="15">
    <location>
        <position position="190"/>
    </location>
    <ligand>
        <name>NADP(+)</name>
        <dbReference type="ChEBI" id="CHEBI:58349"/>
    </ligand>
</feature>
<feature type="binding site" evidence="15">
    <location>
        <position position="194"/>
    </location>
    <ligand>
        <name>NADP(+)</name>
        <dbReference type="ChEBI" id="CHEBI:58349"/>
    </ligand>
</feature>
<comment type="catalytic activity">
    <reaction evidence="13">
        <text>2,5-diamino-6-hydroxy-4-(5-phosphoribosylamino)-pyrimidine + H2O + H(+) = 5-amino-6-(5-phospho-D-ribosylamino)uracil + NH4(+)</text>
        <dbReference type="Rhea" id="RHEA:21868"/>
        <dbReference type="ChEBI" id="CHEBI:15377"/>
        <dbReference type="ChEBI" id="CHEBI:15378"/>
        <dbReference type="ChEBI" id="CHEBI:28938"/>
        <dbReference type="ChEBI" id="CHEBI:58453"/>
        <dbReference type="ChEBI" id="CHEBI:58614"/>
        <dbReference type="EC" id="3.5.4.26"/>
    </reaction>
</comment>
<reference evidence="18 19" key="1">
    <citation type="journal article" date="2010" name="Int. J. Syst. Evol. Microbiol.">
        <title>Thiohalobacter thiocyanaticus gen. nov., sp. nov., a moderately halophilic, sulfur-oxidizing gammaproteobacterium from hypersaline lakes, that utilizes thiocyanate.</title>
        <authorList>
            <person name="Sorokin D.Y."/>
            <person name="Kovaleva O.L."/>
            <person name="Tourova T.P."/>
            <person name="Muyzer G."/>
        </authorList>
    </citation>
    <scope>NUCLEOTIDE SEQUENCE [LARGE SCALE GENOMIC DNA]</scope>
    <source>
        <strain evidence="18 19">Hrh1</strain>
    </source>
</reference>
<dbReference type="InterPro" id="IPR004794">
    <property type="entry name" value="Eubact_RibD"/>
</dbReference>
<dbReference type="NCBIfam" id="TIGR00326">
    <property type="entry name" value="eubact_ribD"/>
    <property type="match status" value="1"/>
</dbReference>
<comment type="caution">
    <text evidence="18">The sequence shown here is derived from an EMBL/GenBank/DDBJ whole genome shotgun (WGS) entry which is preliminary data.</text>
</comment>
<dbReference type="OrthoDB" id="9800865at2"/>
<comment type="function">
    <text evidence="1 13">Converts 2,5-diamino-6-(ribosylamino)-4(3h)-pyrimidinone 5'-phosphate into 5-amino-6-(ribosylamino)-2,4(1h,3h)-pyrimidinedione 5'-phosphate.</text>
</comment>
<dbReference type="SUPFAM" id="SSF53927">
    <property type="entry name" value="Cytidine deaminase-like"/>
    <property type="match status" value="1"/>
</dbReference>
<evidence type="ECO:0000256" key="14">
    <source>
        <dbReference type="PIRSR" id="PIRSR006769-1"/>
    </source>
</evidence>
<dbReference type="GO" id="GO:0008270">
    <property type="term" value="F:zinc ion binding"/>
    <property type="evidence" value="ECO:0007669"/>
    <property type="project" value="InterPro"/>
</dbReference>
<evidence type="ECO:0000256" key="5">
    <source>
        <dbReference type="ARBA" id="ARBA00007417"/>
    </source>
</evidence>
<feature type="binding site" evidence="15">
    <location>
        <position position="198"/>
    </location>
    <ligand>
        <name>substrate</name>
    </ligand>
</feature>
<proteinExistence type="inferred from homology"/>
<dbReference type="PANTHER" id="PTHR38011:SF7">
    <property type="entry name" value="2,5-DIAMINO-6-RIBOSYLAMINO-4(3H)-PYRIMIDINONE 5'-PHOSPHATE REDUCTASE"/>
    <property type="match status" value="1"/>
</dbReference>
<evidence type="ECO:0000256" key="7">
    <source>
        <dbReference type="ARBA" id="ARBA00022723"/>
    </source>
</evidence>
<dbReference type="CDD" id="cd01284">
    <property type="entry name" value="Riboflavin_deaminase-reductase"/>
    <property type="match status" value="1"/>
</dbReference>
<feature type="binding site" evidence="15">
    <location>
        <position position="201"/>
    </location>
    <ligand>
        <name>substrate</name>
    </ligand>
</feature>
<evidence type="ECO:0000256" key="11">
    <source>
        <dbReference type="ARBA" id="ARBA00023002"/>
    </source>
</evidence>
<dbReference type="Pfam" id="PF00383">
    <property type="entry name" value="dCMP_cyt_deam_1"/>
    <property type="match status" value="1"/>
</dbReference>
<gene>
    <name evidence="18" type="primary">ribD</name>
    <name evidence="18" type="ORF">D6C00_03585</name>
</gene>
<evidence type="ECO:0000256" key="15">
    <source>
        <dbReference type="PIRSR" id="PIRSR006769-2"/>
    </source>
</evidence>
<dbReference type="FunFam" id="3.40.140.10:FF:000025">
    <property type="entry name" value="Riboflavin biosynthesis protein RibD"/>
    <property type="match status" value="1"/>
</dbReference>
<dbReference type="InterPro" id="IPR011549">
    <property type="entry name" value="RibD_C"/>
</dbReference>
<feature type="domain" description="CMP/dCMP-type deaminase" evidence="17">
    <location>
        <begin position="1"/>
        <end position="117"/>
    </location>
</feature>
<feature type="binding site" evidence="16">
    <location>
        <position position="69"/>
    </location>
    <ligand>
        <name>Zn(2+)</name>
        <dbReference type="ChEBI" id="CHEBI:29105"/>
        <note>catalytic</note>
    </ligand>
</feature>
<accession>A0A426QMM2</accession>
<comment type="pathway">
    <text evidence="3 13">Cofactor biosynthesis; riboflavin biosynthesis; 5-amino-6-(D-ribitylamino)uracil from GTP: step 3/4.</text>
</comment>
<comment type="similarity">
    <text evidence="5 13">In the C-terminal section; belongs to the HTP reductase family.</text>
</comment>
<comment type="pathway">
    <text evidence="2 13">Cofactor biosynthesis; riboflavin biosynthesis; 5-amino-6-(D-ribitylamino)uracil from GTP: step 2/4.</text>
</comment>
<dbReference type="PROSITE" id="PS00903">
    <property type="entry name" value="CYT_DCMP_DEAMINASES_1"/>
    <property type="match status" value="1"/>
</dbReference>
<dbReference type="EC" id="1.1.1.193" evidence="13"/>
<evidence type="ECO:0000256" key="13">
    <source>
        <dbReference type="PIRNR" id="PIRNR006769"/>
    </source>
</evidence>
<keyword evidence="7 13" id="KW-0479">Metal-binding</keyword>
<evidence type="ECO:0000256" key="4">
    <source>
        <dbReference type="ARBA" id="ARBA00005259"/>
    </source>
</evidence>
<keyword evidence="9 13" id="KW-0862">Zinc</keyword>
<dbReference type="AlphaFoldDB" id="A0A426QMM2"/>
<feature type="binding site" evidence="15">
    <location>
        <position position="220"/>
    </location>
    <ligand>
        <name>NADP(+)</name>
        <dbReference type="ChEBI" id="CHEBI:58349"/>
    </ligand>
</feature>
<feature type="binding site" evidence="15">
    <location>
        <position position="164"/>
    </location>
    <ligand>
        <name>NADP(+)</name>
        <dbReference type="ChEBI" id="CHEBI:58349"/>
    </ligand>
</feature>
<evidence type="ECO:0000256" key="16">
    <source>
        <dbReference type="PIRSR" id="PIRSR006769-3"/>
    </source>
</evidence>
<dbReference type="InterPro" id="IPR002734">
    <property type="entry name" value="RibDG_C"/>
</dbReference>
<feature type="binding site" evidence="15">
    <location>
        <position position="289"/>
    </location>
    <ligand>
        <name>substrate</name>
    </ligand>
</feature>
<sequence>MSRALQLARRGLYTTDPNPRVGCVVVRDGRIVGEGWHERAGGPHAEVHALRAAGERARGATAYVTLEPCSHHGRTPPCSEALIEAGVGRVVAGMEDPNPRVAGQGLARLEASGIATEAGVLAAESAALNPGFIQRMRSGRPFVRCKLAMSLDGRTALASGESQWITGPAARADVHRLRARSSAILTGSGTLLGDDPSLTARIEGLDGSAVLQPLRVVLDTRLVTPPSAKLLALPGHTLVLTGSDDSGRRRALEAAGAEVAVLPVRDDRLDPVDVLTLLGQREINEVMLEAGPTLAGAVLRAGLVDELVIYLAPHLLGDQARGLFHLPGLDTMADRVALTIEDIRAVGPDWRIRARVK</sequence>
<evidence type="ECO:0000256" key="8">
    <source>
        <dbReference type="ARBA" id="ARBA00022801"/>
    </source>
</evidence>
<comment type="cofactor">
    <cofactor evidence="13 16">
        <name>Zn(2+)</name>
        <dbReference type="ChEBI" id="CHEBI:29105"/>
    </cofactor>
    <text evidence="13 16">Binds 1 zinc ion.</text>
</comment>
<feature type="binding site" evidence="15">
    <location>
        <position position="148"/>
    </location>
    <ligand>
        <name>NADP(+)</name>
        <dbReference type="ChEBI" id="CHEBI:58349"/>
    </ligand>
</feature>
<dbReference type="Pfam" id="PF01872">
    <property type="entry name" value="RibD_C"/>
    <property type="match status" value="1"/>
</dbReference>
<evidence type="ECO:0000256" key="10">
    <source>
        <dbReference type="ARBA" id="ARBA00022857"/>
    </source>
</evidence>
<dbReference type="Gene3D" id="3.40.140.10">
    <property type="entry name" value="Cytidine Deaminase, domain 2"/>
    <property type="match status" value="1"/>
</dbReference>
<evidence type="ECO:0000256" key="12">
    <source>
        <dbReference type="ARBA" id="ARBA00023268"/>
    </source>
</evidence>
<dbReference type="InterPro" id="IPR016193">
    <property type="entry name" value="Cytidine_deaminase-like"/>
</dbReference>
<dbReference type="PIRSF" id="PIRSF006769">
    <property type="entry name" value="RibD"/>
    <property type="match status" value="1"/>
</dbReference>
<dbReference type="EMBL" id="QZMU01000001">
    <property type="protein sequence ID" value="RRQ23015.1"/>
    <property type="molecule type" value="Genomic_DNA"/>
</dbReference>
<dbReference type="GO" id="GO:0009231">
    <property type="term" value="P:riboflavin biosynthetic process"/>
    <property type="evidence" value="ECO:0007669"/>
    <property type="project" value="UniProtKB-UniPathway"/>
</dbReference>
<dbReference type="PROSITE" id="PS51747">
    <property type="entry name" value="CYT_DCMP_DEAMINASES_2"/>
    <property type="match status" value="1"/>
</dbReference>
<evidence type="ECO:0000259" key="17">
    <source>
        <dbReference type="PROSITE" id="PS51747"/>
    </source>
</evidence>
<keyword evidence="6 13" id="KW-0686">Riboflavin biosynthesis</keyword>
<dbReference type="Proteomes" id="UP000287798">
    <property type="component" value="Unassembled WGS sequence"/>
</dbReference>
<name>A0A426QMM2_9GAMM</name>
<dbReference type="GO" id="GO:0050661">
    <property type="term" value="F:NADP binding"/>
    <property type="evidence" value="ECO:0007669"/>
    <property type="project" value="InterPro"/>
</dbReference>
<comment type="similarity">
    <text evidence="4 13">In the N-terminal section; belongs to the cytidine and deoxycytidylate deaminase family.</text>
</comment>
<dbReference type="Gene3D" id="3.40.430.10">
    <property type="entry name" value="Dihydrofolate Reductase, subunit A"/>
    <property type="match status" value="1"/>
</dbReference>
<evidence type="ECO:0000313" key="18">
    <source>
        <dbReference type="EMBL" id="RRQ23015.1"/>
    </source>
</evidence>
<keyword evidence="8 13" id="KW-0378">Hydrolase</keyword>
<dbReference type="NCBIfam" id="TIGR00227">
    <property type="entry name" value="ribD_Cterm"/>
    <property type="match status" value="1"/>
</dbReference>
<dbReference type="UniPathway" id="UPA00275">
    <property type="reaction ID" value="UER00401"/>
</dbReference>
<dbReference type="GO" id="GO:0008703">
    <property type="term" value="F:5-amino-6-(5-phosphoribosylamino)uracil reductase activity"/>
    <property type="evidence" value="ECO:0007669"/>
    <property type="project" value="UniProtKB-EC"/>
</dbReference>
<dbReference type="InterPro" id="IPR050765">
    <property type="entry name" value="Riboflavin_Biosynth_HTPR"/>
</dbReference>
<evidence type="ECO:0000256" key="3">
    <source>
        <dbReference type="ARBA" id="ARBA00004910"/>
    </source>
</evidence>
<feature type="active site" description="Proton donor" evidence="14">
    <location>
        <position position="46"/>
    </location>
</feature>
<feature type="binding site" evidence="15">
    <location>
        <begin position="291"/>
        <end position="297"/>
    </location>
    <ligand>
        <name>NADP(+)</name>
        <dbReference type="ChEBI" id="CHEBI:58349"/>
    </ligand>
</feature>
<evidence type="ECO:0000256" key="2">
    <source>
        <dbReference type="ARBA" id="ARBA00004882"/>
    </source>
</evidence>